<dbReference type="EMBL" id="SUNE01000009">
    <property type="protein sequence ID" value="MDG5901006.1"/>
    <property type="molecule type" value="Genomic_DNA"/>
</dbReference>
<evidence type="ECO:0000256" key="10">
    <source>
        <dbReference type="ARBA" id="ARBA00048304"/>
    </source>
</evidence>
<gene>
    <name evidence="13" type="ORF">E2650_14125</name>
</gene>
<keyword evidence="5" id="KW-0067">ATP-binding</keyword>
<protein>
    <recommendedName>
        <fullName evidence="9">Cyclic GMP-AMP synthase</fullName>
    </recommendedName>
</protein>
<feature type="domain" description="Cyclic GMP-AMP synthase DncV-like nucleotidyltransferase" evidence="12">
    <location>
        <begin position="57"/>
        <end position="143"/>
    </location>
</feature>
<keyword evidence="2" id="KW-0548">Nucleotidyltransferase</keyword>
<evidence type="ECO:0000256" key="5">
    <source>
        <dbReference type="ARBA" id="ARBA00022840"/>
    </source>
</evidence>
<keyword evidence="3" id="KW-0479">Metal-binding</keyword>
<evidence type="ECO:0000259" key="11">
    <source>
        <dbReference type="Pfam" id="PF18134"/>
    </source>
</evidence>
<keyword evidence="4" id="KW-0547">Nucleotide-binding</keyword>
<dbReference type="RefSeq" id="WP_279255387.1">
    <property type="nucleotide sequence ID" value="NZ_SUNE01000009.1"/>
</dbReference>
<organism evidence="13">
    <name type="scientific">Shewanella xiamenensis</name>
    <dbReference type="NCBI Taxonomy" id="332186"/>
    <lineage>
        <taxon>Bacteria</taxon>
        <taxon>Pseudomonadati</taxon>
        <taxon>Pseudomonadota</taxon>
        <taxon>Gammaproteobacteria</taxon>
        <taxon>Alteromonadales</taxon>
        <taxon>Shewanellaceae</taxon>
        <taxon>Shewanella</taxon>
    </lineage>
</organism>
<feature type="domain" description="Adenylyl/Guanylyl and SMODS C-terminal sensor" evidence="11">
    <location>
        <begin position="350"/>
        <end position="430"/>
    </location>
</feature>
<dbReference type="GO" id="GO:0005524">
    <property type="term" value="F:ATP binding"/>
    <property type="evidence" value="ECO:0007669"/>
    <property type="project" value="UniProtKB-KW"/>
</dbReference>
<evidence type="ECO:0000256" key="1">
    <source>
        <dbReference type="ARBA" id="ARBA00022679"/>
    </source>
</evidence>
<dbReference type="Proteomes" id="UP001152518">
    <property type="component" value="Unassembled WGS sequence"/>
</dbReference>
<dbReference type="GO" id="GO:0046872">
    <property type="term" value="F:metal ion binding"/>
    <property type="evidence" value="ECO:0007669"/>
    <property type="project" value="UniProtKB-KW"/>
</dbReference>
<proteinExistence type="predicted"/>
<dbReference type="InterPro" id="IPR048445">
    <property type="entry name" value="DncV-like_NTFase"/>
</dbReference>
<evidence type="ECO:0000256" key="6">
    <source>
        <dbReference type="ARBA" id="ARBA00022842"/>
    </source>
</evidence>
<reference evidence="13" key="1">
    <citation type="journal article" date="2019" name="Int J Environ Res Public Health">
        <title>Characterization of Chromosome-Mediated BlaOXA-894 in Shewanella xiamenensis Isolated from Pig Wastewater.</title>
        <authorList>
            <person name="Zou H."/>
            <person name="Zhou Z."/>
            <person name="Xia H."/>
            <person name="Zhao Q."/>
            <person name="Li X."/>
        </authorList>
    </citation>
    <scope>NUCLEOTIDE SEQUENCE</scope>
    <source>
        <strain evidence="13">2015oxa</strain>
    </source>
</reference>
<evidence type="ECO:0000256" key="8">
    <source>
        <dbReference type="ARBA" id="ARBA00023118"/>
    </source>
</evidence>
<keyword evidence="7" id="KW-0546">Nucleotide metabolism</keyword>
<dbReference type="Pfam" id="PF21654">
    <property type="entry name" value="DncV-like_NTFase"/>
    <property type="match status" value="1"/>
</dbReference>
<comment type="caution">
    <text evidence="13">The sequence shown here is derived from an EMBL/GenBank/DDBJ whole genome shotgun (WGS) entry which is preliminary data.</text>
</comment>
<evidence type="ECO:0000256" key="2">
    <source>
        <dbReference type="ARBA" id="ARBA00022695"/>
    </source>
</evidence>
<keyword evidence="6" id="KW-0460">Magnesium</keyword>
<dbReference type="GO" id="GO:0016779">
    <property type="term" value="F:nucleotidyltransferase activity"/>
    <property type="evidence" value="ECO:0007669"/>
    <property type="project" value="UniProtKB-KW"/>
</dbReference>
<evidence type="ECO:0000256" key="3">
    <source>
        <dbReference type="ARBA" id="ARBA00022723"/>
    </source>
</evidence>
<accession>A0AAW6QZ48</accession>
<evidence type="ECO:0000313" key="13">
    <source>
        <dbReference type="EMBL" id="MDG5901006.1"/>
    </source>
</evidence>
<comment type="catalytic activity">
    <reaction evidence="10">
        <text>GTP + ATP = 3',3'-cGAMP + 2 diphosphate</text>
        <dbReference type="Rhea" id="RHEA:35647"/>
        <dbReference type="ChEBI" id="CHEBI:30616"/>
        <dbReference type="ChEBI" id="CHEBI:33019"/>
        <dbReference type="ChEBI" id="CHEBI:37565"/>
        <dbReference type="ChEBI" id="CHEBI:71501"/>
    </reaction>
    <physiologicalReaction direction="left-to-right" evidence="10">
        <dbReference type="Rhea" id="RHEA:35648"/>
    </physiologicalReaction>
</comment>
<dbReference type="GO" id="GO:0009117">
    <property type="term" value="P:nucleotide metabolic process"/>
    <property type="evidence" value="ECO:0007669"/>
    <property type="project" value="UniProtKB-KW"/>
</dbReference>
<evidence type="ECO:0000256" key="9">
    <source>
        <dbReference type="ARBA" id="ARBA00044145"/>
    </source>
</evidence>
<evidence type="ECO:0000256" key="7">
    <source>
        <dbReference type="ARBA" id="ARBA00023080"/>
    </source>
</evidence>
<name>A0AAW6QZ48_9GAMM</name>
<evidence type="ECO:0000256" key="4">
    <source>
        <dbReference type="ARBA" id="ARBA00022741"/>
    </source>
</evidence>
<dbReference type="AlphaFoldDB" id="A0AAW6QZ48"/>
<reference evidence="13" key="2">
    <citation type="submission" date="2019-04" db="EMBL/GenBank/DDBJ databases">
        <authorList>
            <person name="Zou H."/>
        </authorList>
    </citation>
    <scope>NUCLEOTIDE SEQUENCE</scope>
    <source>
        <strain evidence="13">2015oxa</strain>
    </source>
</reference>
<dbReference type="Pfam" id="PF18134">
    <property type="entry name" value="AGS_C"/>
    <property type="match status" value="1"/>
</dbReference>
<evidence type="ECO:0000259" key="12">
    <source>
        <dbReference type="Pfam" id="PF21654"/>
    </source>
</evidence>
<dbReference type="GO" id="GO:0051607">
    <property type="term" value="P:defense response to virus"/>
    <property type="evidence" value="ECO:0007669"/>
    <property type="project" value="UniProtKB-KW"/>
</dbReference>
<keyword evidence="8" id="KW-0051">Antiviral defense</keyword>
<sequence length="449" mass="50808">MGKSAHMFISSNEKKETLNKRVTLLDEQIDYARSKKDHLLDYLKNELSNKLGVKVGYCLQGSYKNHTLIRPVRIGEEFDIDAGVYLMFDAESHGVQARDAKSIFRSVLVHYCAANNDANLADSKPNCERVCFPGNFHIDLPLYYYVKETETCRLATEKSGWIDSDPKSLQDWFDKKISTFPAEKKARLRRCIKNIKTWVALRAVKLPSIAITVFIANTFADFEQDDDVFVQNAANLLHYLKANNKILSPINGDDLVGGTDEDKAKLSEQLILLLDSLIRANSSKSAMEAHPSWSTIFEHIYPPFAEVEELAHVTNLPALTTVPSINIRKKDRDNRFLEDSSGDIIHGYLGEHLDFSIANTNSYPTNSSVKWMVRNKEKEASIANDLGHFRTFKLSDVCEEHCGYRGTHYMECVVEANGQILGAKSIKVIVSSIERPLRNPPRQSYGPKR</sequence>
<dbReference type="InterPro" id="IPR040511">
    <property type="entry name" value="AGS_C"/>
</dbReference>
<keyword evidence="1" id="KW-0808">Transferase</keyword>